<dbReference type="EMBL" id="HACM01006013">
    <property type="protein sequence ID" value="CRZ06455.1"/>
    <property type="molecule type" value="Transcribed_RNA"/>
</dbReference>
<protein>
    <submittedName>
        <fullName evidence="2">Uncharacterized protein</fullName>
    </submittedName>
</protein>
<feature type="region of interest" description="Disordered" evidence="1">
    <location>
        <begin position="41"/>
        <end position="67"/>
    </location>
</feature>
<proteinExistence type="predicted"/>
<dbReference type="AlphaFoldDB" id="A0A0H5QWV7"/>
<sequence length="132" mass="14938">MAPEGQHGQHNFGSYSPPDPVSIRSDWRDLYRTRQIDAVNQTIPIDKRDQNQQSTQRLDHEAQTGDIAQNPVLERYSGTGDLDIPQNLIRSALLMEQELDQSRNSARIYDGLASLGRDEGQDKASVLHSLRR</sequence>
<feature type="region of interest" description="Disordered" evidence="1">
    <location>
        <begin position="1"/>
        <end position="24"/>
    </location>
</feature>
<reference evidence="2" key="1">
    <citation type="submission" date="2015-04" db="EMBL/GenBank/DDBJ databases">
        <title>The genome sequence of the plant pathogenic Rhizarian Plasmodiophora brassicae reveals insights in its biotrophic life cycle and the origin of chitin synthesis.</title>
        <authorList>
            <person name="Schwelm A."/>
            <person name="Fogelqvist J."/>
            <person name="Knaust A."/>
            <person name="Julke S."/>
            <person name="Lilja T."/>
            <person name="Dhandapani V."/>
            <person name="Bonilla-Rosso G."/>
            <person name="Karlsson M."/>
            <person name="Shevchenko A."/>
            <person name="Choi S.R."/>
            <person name="Kim H.G."/>
            <person name="Park J.Y."/>
            <person name="Lim Y.P."/>
            <person name="Ludwig-Muller J."/>
            <person name="Dixelius C."/>
        </authorList>
    </citation>
    <scope>NUCLEOTIDE SEQUENCE</scope>
    <source>
        <tissue evidence="2">Potato root galls</tissue>
    </source>
</reference>
<accession>A0A0H5QWV7</accession>
<dbReference type="EMBL" id="HACM01006021">
    <property type="protein sequence ID" value="CRZ06463.1"/>
    <property type="molecule type" value="Transcribed_RNA"/>
</dbReference>
<feature type="non-terminal residue" evidence="2">
    <location>
        <position position="132"/>
    </location>
</feature>
<dbReference type="EMBL" id="HACM01006025">
    <property type="protein sequence ID" value="CRZ06467.1"/>
    <property type="molecule type" value="Transcribed_RNA"/>
</dbReference>
<organism evidence="2">
    <name type="scientific">Spongospora subterranea</name>
    <dbReference type="NCBI Taxonomy" id="70186"/>
    <lineage>
        <taxon>Eukaryota</taxon>
        <taxon>Sar</taxon>
        <taxon>Rhizaria</taxon>
        <taxon>Endomyxa</taxon>
        <taxon>Phytomyxea</taxon>
        <taxon>Plasmodiophorida</taxon>
        <taxon>Plasmodiophoridae</taxon>
        <taxon>Spongospora</taxon>
    </lineage>
</organism>
<evidence type="ECO:0000256" key="1">
    <source>
        <dbReference type="SAM" id="MobiDB-lite"/>
    </source>
</evidence>
<name>A0A0H5QWV7_9EUKA</name>
<evidence type="ECO:0000313" key="2">
    <source>
        <dbReference type="EMBL" id="CRZ06463.1"/>
    </source>
</evidence>